<dbReference type="EMBL" id="JTDF01003817">
    <property type="protein sequence ID" value="KAF8567465.1"/>
    <property type="molecule type" value="Genomic_DNA"/>
</dbReference>
<comment type="caution">
    <text evidence="3">The sequence shown here is derived from an EMBL/GenBank/DDBJ whole genome shotgun (WGS) entry which is preliminary data.</text>
</comment>
<dbReference type="InterPro" id="IPR011992">
    <property type="entry name" value="EF-hand-dom_pair"/>
</dbReference>
<dbReference type="SUPFAM" id="SSF47473">
    <property type="entry name" value="EF-hand"/>
    <property type="match status" value="1"/>
</dbReference>
<dbReference type="Gene3D" id="1.10.238.10">
    <property type="entry name" value="EF-hand"/>
    <property type="match status" value="1"/>
</dbReference>
<evidence type="ECO:0000256" key="1">
    <source>
        <dbReference type="ARBA" id="ARBA00022837"/>
    </source>
</evidence>
<name>A0A8T0DI11_9TREM</name>
<protein>
    <recommendedName>
        <fullName evidence="2">EF-hand domain-containing protein</fullName>
    </recommendedName>
</protein>
<dbReference type="GO" id="GO:0030286">
    <property type="term" value="C:dynein complex"/>
    <property type="evidence" value="ECO:0007669"/>
    <property type="project" value="InterPro"/>
</dbReference>
<dbReference type="SUPFAM" id="SSF54648">
    <property type="entry name" value="DLC"/>
    <property type="match status" value="1"/>
</dbReference>
<dbReference type="PROSITE" id="PS50222">
    <property type="entry name" value="EF_HAND_2"/>
    <property type="match status" value="1"/>
</dbReference>
<accession>A0A8T0DI11</accession>
<keyword evidence="1" id="KW-0106">Calcium</keyword>
<evidence type="ECO:0000313" key="3">
    <source>
        <dbReference type="EMBL" id="KAF8567465.1"/>
    </source>
</evidence>
<dbReference type="CDD" id="cd21454">
    <property type="entry name" value="DLC-like_TAL"/>
    <property type="match status" value="1"/>
</dbReference>
<dbReference type="AlphaFoldDB" id="A0A8T0DI11"/>
<dbReference type="InterPro" id="IPR018247">
    <property type="entry name" value="EF_Hand_1_Ca_BS"/>
</dbReference>
<dbReference type="GO" id="GO:0005509">
    <property type="term" value="F:calcium ion binding"/>
    <property type="evidence" value="ECO:0007669"/>
    <property type="project" value="InterPro"/>
</dbReference>
<dbReference type="Proteomes" id="UP000699462">
    <property type="component" value="Unassembled WGS sequence"/>
</dbReference>
<gene>
    <name evidence="3" type="ORF">P879_03410</name>
</gene>
<evidence type="ECO:0000259" key="2">
    <source>
        <dbReference type="PROSITE" id="PS50222"/>
    </source>
</evidence>
<dbReference type="Pfam" id="PF01221">
    <property type="entry name" value="Dynein_light"/>
    <property type="match status" value="1"/>
</dbReference>
<dbReference type="SMART" id="SM01375">
    <property type="entry name" value="Dynein_light"/>
    <property type="match status" value="1"/>
</dbReference>
<dbReference type="GO" id="GO:0007017">
    <property type="term" value="P:microtubule-based process"/>
    <property type="evidence" value="ECO:0007669"/>
    <property type="project" value="InterPro"/>
</dbReference>
<dbReference type="PROSITE" id="PS00018">
    <property type="entry name" value="EF_HAND_1"/>
    <property type="match status" value="1"/>
</dbReference>
<organism evidence="3 4">
    <name type="scientific">Paragonimus westermani</name>
    <dbReference type="NCBI Taxonomy" id="34504"/>
    <lineage>
        <taxon>Eukaryota</taxon>
        <taxon>Metazoa</taxon>
        <taxon>Spiralia</taxon>
        <taxon>Lophotrochozoa</taxon>
        <taxon>Platyhelminthes</taxon>
        <taxon>Trematoda</taxon>
        <taxon>Digenea</taxon>
        <taxon>Plagiorchiida</taxon>
        <taxon>Troglotremata</taxon>
        <taxon>Troglotrematidae</taxon>
        <taxon>Paragonimus</taxon>
    </lineage>
</organism>
<evidence type="ECO:0000313" key="4">
    <source>
        <dbReference type="Proteomes" id="UP000699462"/>
    </source>
</evidence>
<proteinExistence type="predicted"/>
<dbReference type="InterPro" id="IPR001372">
    <property type="entry name" value="Dynein_light_chain_typ-1/2"/>
</dbReference>
<keyword evidence="4" id="KW-1185">Reference proteome</keyword>
<dbReference type="InterPro" id="IPR002048">
    <property type="entry name" value="EF_hand_dom"/>
</dbReference>
<dbReference type="InterPro" id="IPR037177">
    <property type="entry name" value="DLC_sf"/>
</dbReference>
<dbReference type="Gene3D" id="3.30.740.10">
    <property type="entry name" value="Protein Inhibitor Of Neuronal Nitric Oxide Synthase"/>
    <property type="match status" value="1"/>
</dbReference>
<sequence length="174" mass="20057">MGPFVNVFLQIDSDGDDRITLHDLEKYARRNGLDQSTVTRCRTLSDKKNSGTITLNELCEILGLQPSEIRMQRTTAQLNSQRGVRKEIHVIMATMPINMQTDIGNAIFGLVTEHGKNKEQLTDRIKRYLDRMYGRAWQVVLGDGSNWVGFTHVPETAFFFQLDSYVYLIWKTRE</sequence>
<reference evidence="3 4" key="1">
    <citation type="submission" date="2019-07" db="EMBL/GenBank/DDBJ databases">
        <title>Annotation for the trematode Paragonimus westermani.</title>
        <authorList>
            <person name="Choi Y.-J."/>
        </authorList>
    </citation>
    <scope>NUCLEOTIDE SEQUENCE [LARGE SCALE GENOMIC DNA]</scope>
    <source>
        <strain evidence="3">180907_Pwestermani</strain>
    </source>
</reference>
<feature type="domain" description="EF-hand" evidence="2">
    <location>
        <begin position="1"/>
        <end position="34"/>
    </location>
</feature>
<dbReference type="OrthoDB" id="186625at2759"/>